<evidence type="ECO:0000256" key="2">
    <source>
        <dbReference type="ARBA" id="ARBA00023125"/>
    </source>
</evidence>
<gene>
    <name evidence="6" type="ORF">SAMN02745724_03291</name>
</gene>
<dbReference type="GO" id="GO:0006355">
    <property type="term" value="P:regulation of DNA-templated transcription"/>
    <property type="evidence" value="ECO:0007669"/>
    <property type="project" value="InterPro"/>
</dbReference>
<dbReference type="RefSeq" id="WP_091986727.1">
    <property type="nucleotide sequence ID" value="NZ_FOLO01000029.1"/>
</dbReference>
<dbReference type="Gene3D" id="2.120.10.30">
    <property type="entry name" value="TolB, C-terminal domain"/>
    <property type="match status" value="2"/>
</dbReference>
<keyword evidence="4" id="KW-1133">Transmembrane helix</keyword>
<dbReference type="Proteomes" id="UP000198862">
    <property type="component" value="Unassembled WGS sequence"/>
</dbReference>
<feature type="transmembrane region" description="Helical" evidence="4">
    <location>
        <begin position="145"/>
        <end position="161"/>
    </location>
</feature>
<keyword evidence="7" id="KW-1185">Reference proteome</keyword>
<dbReference type="Gene3D" id="1.10.10.10">
    <property type="entry name" value="Winged helix-like DNA-binding domain superfamily/Winged helix DNA-binding domain"/>
    <property type="match status" value="1"/>
</dbReference>
<dbReference type="Pfam" id="PF00486">
    <property type="entry name" value="Trans_reg_C"/>
    <property type="match status" value="1"/>
</dbReference>
<dbReference type="PANTHER" id="PTHR36842">
    <property type="entry name" value="PROTEIN TOLB HOMOLOG"/>
    <property type="match status" value="1"/>
</dbReference>
<dbReference type="SUPFAM" id="SSF46894">
    <property type="entry name" value="C-terminal effector domain of the bipartite response regulators"/>
    <property type="match status" value="1"/>
</dbReference>
<dbReference type="CDD" id="cd00383">
    <property type="entry name" value="trans_reg_C"/>
    <property type="match status" value="1"/>
</dbReference>
<protein>
    <submittedName>
        <fullName evidence="6">DNA-binding winged helix-turn-helix (WHTH) domain-containing protein</fullName>
    </submittedName>
</protein>
<keyword evidence="4" id="KW-0472">Membrane</keyword>
<dbReference type="GO" id="GO:0003677">
    <property type="term" value="F:DNA binding"/>
    <property type="evidence" value="ECO:0007669"/>
    <property type="project" value="UniProtKB-UniRule"/>
</dbReference>
<evidence type="ECO:0000256" key="3">
    <source>
        <dbReference type="PROSITE-ProRule" id="PRU01091"/>
    </source>
</evidence>
<dbReference type="InterPro" id="IPR036388">
    <property type="entry name" value="WH-like_DNA-bd_sf"/>
</dbReference>
<reference evidence="6 7" key="1">
    <citation type="submission" date="2016-10" db="EMBL/GenBank/DDBJ databases">
        <authorList>
            <person name="de Groot N.N."/>
        </authorList>
    </citation>
    <scope>NUCLEOTIDE SEQUENCE [LARGE SCALE GENOMIC DNA]</scope>
    <source>
        <strain evidence="6 7">DSM 6059</strain>
    </source>
</reference>
<dbReference type="OrthoDB" id="9782895at2"/>
<evidence type="ECO:0000313" key="6">
    <source>
        <dbReference type="EMBL" id="SFD04464.1"/>
    </source>
</evidence>
<proteinExistence type="inferred from homology"/>
<feature type="domain" description="OmpR/PhoB-type" evidence="5">
    <location>
        <begin position="9"/>
        <end position="107"/>
    </location>
</feature>
<dbReference type="Pfam" id="PF07676">
    <property type="entry name" value="PD40"/>
    <property type="match status" value="1"/>
</dbReference>
<accession>A0A1I1P3D5</accession>
<dbReference type="PROSITE" id="PS51755">
    <property type="entry name" value="OMPR_PHOB"/>
    <property type="match status" value="1"/>
</dbReference>
<dbReference type="InterPro" id="IPR016032">
    <property type="entry name" value="Sig_transdc_resp-reg_C-effctor"/>
</dbReference>
<dbReference type="SUPFAM" id="SSF69304">
    <property type="entry name" value="Tricorn protease N-terminal domain"/>
    <property type="match status" value="1"/>
</dbReference>
<name>A0A1I1P3D5_9GAMM</name>
<sequence length="723" mass="82673">MKPNTASATSNFSVGEFNVLSSRNLVTKDAEEILITPKMLNVLTELAMHQGKTLSKEQLILSVWGSIHTSDMVLSRAISDLRKVFGDSAKQQHYIETVTKQGYRLKKKVVWYEYQQEVVVESITDTQIKPLQVAKAWYLDLKNQVMVFLVITFSIVFLMFINQNTTHINSDNKSQIQLTYLTKDDDTERFVRFSHDGQYLAYTANNKEKAQLRIRLHSLIDNKITYVGESDTINASQKHSDISPAFSPNGFEVAYKQLSASGCYIRIFNFINLQDRELAECPYSQTHALDYSPDGKYLVTTVFNHIKKIESLVLVSLADGTFKTLSAPIHKASGHLWPRFSPDGRKIAVVHYRPNSNLWSIGLVNVKTEEYTDILVIGEEISQVVWDETGDSIYYLVVKSNDNGIWKIDLETKATHKVESISSSSLDFDEVSKKFVFIERESKFNIWQTFKSQSGDIKSEPVFKNLPQTHYPSLSSNNKMLAFVSTASGIDSLWLRMLNNNANVLLFQSNIKEKLSEPTWSFDGKKLLVSVLGPNSSRIMQFDVELGNAKQLESKNNVKMGKWSSDGNILYWYEEINGTWHIMEKNLTSGLQHIILSQPVSRFEVLDKNTLYYQKIGTSQVHSRLIKKSNMQNIKDEMLLVLRGSYTWEAKSGALFYISKSLKSKKQMLFKMNLFTGESKELFAIDTMLTLSGRHLSVKDDESHVYYTRQQKYHTDIVLMKSN</sequence>
<dbReference type="InterPro" id="IPR011659">
    <property type="entry name" value="WD40"/>
</dbReference>
<evidence type="ECO:0000259" key="5">
    <source>
        <dbReference type="PROSITE" id="PS51755"/>
    </source>
</evidence>
<dbReference type="SMART" id="SM00862">
    <property type="entry name" value="Trans_reg_C"/>
    <property type="match status" value="1"/>
</dbReference>
<keyword evidence="4" id="KW-0812">Transmembrane</keyword>
<keyword evidence="2 3" id="KW-0238">DNA-binding</keyword>
<dbReference type="PANTHER" id="PTHR36842:SF1">
    <property type="entry name" value="PROTEIN TOLB"/>
    <property type="match status" value="1"/>
</dbReference>
<dbReference type="SUPFAM" id="SSF82171">
    <property type="entry name" value="DPP6 N-terminal domain-like"/>
    <property type="match status" value="1"/>
</dbReference>
<evidence type="ECO:0000256" key="4">
    <source>
        <dbReference type="SAM" id="Phobius"/>
    </source>
</evidence>
<evidence type="ECO:0000256" key="1">
    <source>
        <dbReference type="ARBA" id="ARBA00009820"/>
    </source>
</evidence>
<organism evidence="6 7">
    <name type="scientific">Pseudoalteromonas denitrificans DSM 6059</name>
    <dbReference type="NCBI Taxonomy" id="1123010"/>
    <lineage>
        <taxon>Bacteria</taxon>
        <taxon>Pseudomonadati</taxon>
        <taxon>Pseudomonadota</taxon>
        <taxon>Gammaproteobacteria</taxon>
        <taxon>Alteromonadales</taxon>
        <taxon>Pseudoalteromonadaceae</taxon>
        <taxon>Pseudoalteromonas</taxon>
    </lineage>
</organism>
<evidence type="ECO:0000313" key="7">
    <source>
        <dbReference type="Proteomes" id="UP000198862"/>
    </source>
</evidence>
<comment type="similarity">
    <text evidence="1">Belongs to the TolB family.</text>
</comment>
<dbReference type="AlphaFoldDB" id="A0A1I1P3D5"/>
<feature type="DNA-binding region" description="OmpR/PhoB-type" evidence="3">
    <location>
        <begin position="9"/>
        <end position="107"/>
    </location>
</feature>
<dbReference type="EMBL" id="FOLO01000029">
    <property type="protein sequence ID" value="SFD04464.1"/>
    <property type="molecule type" value="Genomic_DNA"/>
</dbReference>
<dbReference type="GO" id="GO:0000160">
    <property type="term" value="P:phosphorelay signal transduction system"/>
    <property type="evidence" value="ECO:0007669"/>
    <property type="project" value="InterPro"/>
</dbReference>
<dbReference type="STRING" id="1123010.SAMN02745724_03291"/>
<dbReference type="InterPro" id="IPR001867">
    <property type="entry name" value="OmpR/PhoB-type_DNA-bd"/>
</dbReference>
<dbReference type="InterPro" id="IPR011042">
    <property type="entry name" value="6-blade_b-propeller_TolB-like"/>
</dbReference>